<evidence type="ECO:0000256" key="1">
    <source>
        <dbReference type="ARBA" id="ARBA00023239"/>
    </source>
</evidence>
<dbReference type="SUPFAM" id="SSF51556">
    <property type="entry name" value="Metallo-dependent hydrolases"/>
    <property type="match status" value="1"/>
</dbReference>
<dbReference type="Proteomes" id="UP001549146">
    <property type="component" value="Unassembled WGS sequence"/>
</dbReference>
<dbReference type="InterPro" id="IPR032466">
    <property type="entry name" value="Metal_Hydrolase"/>
</dbReference>
<gene>
    <name evidence="3" type="ORF">ABID46_000607</name>
</gene>
<protein>
    <recommendedName>
        <fullName evidence="2">Amidohydrolase-related domain-containing protein</fullName>
    </recommendedName>
</protein>
<keyword evidence="4" id="KW-1185">Reference proteome</keyword>
<evidence type="ECO:0000313" key="4">
    <source>
        <dbReference type="Proteomes" id="UP001549146"/>
    </source>
</evidence>
<evidence type="ECO:0000313" key="3">
    <source>
        <dbReference type="EMBL" id="MET3731048.1"/>
    </source>
</evidence>
<dbReference type="EMBL" id="JBEPMO010000002">
    <property type="protein sequence ID" value="MET3731048.1"/>
    <property type="molecule type" value="Genomic_DNA"/>
</dbReference>
<dbReference type="RefSeq" id="WP_354506941.1">
    <property type="nucleotide sequence ID" value="NZ_JBEPMO010000002.1"/>
</dbReference>
<sequence>MKPTALLLIYLSFCSLSAQEKKVKIFDVHLHGDPKPTEQIQKLKDGGVYKVAISTSWNSQETYQSDKEIQVLQGLMLGCPNGKVPYSGQFCFDNQKDFPDVEWVEKQIQSKKIDYIGEVLSQYYGISPSDSLFYPYYKLAEKHKIPVGIHTGLAGAGHGSPNFKVSLGNPILMEDLLIEFPNLKVWIMHAGAPFLEDAIALMTYYPNVYADISVISNPYIFNPSEFRRIMNRLIDGGLEDKLMFGTDNGPIDKIIENIESLEFLTQEQKEKIYFTNAETFFSN</sequence>
<dbReference type="Gene3D" id="3.20.20.140">
    <property type="entry name" value="Metal-dependent hydrolases"/>
    <property type="match status" value="1"/>
</dbReference>
<dbReference type="InterPro" id="IPR032465">
    <property type="entry name" value="ACMSD"/>
</dbReference>
<dbReference type="CDD" id="cd01292">
    <property type="entry name" value="metallo-dependent_hydrolases"/>
    <property type="match status" value="1"/>
</dbReference>
<dbReference type="InterPro" id="IPR006680">
    <property type="entry name" value="Amidohydro-rel"/>
</dbReference>
<comment type="caution">
    <text evidence="3">The sequence shown here is derived from an EMBL/GenBank/DDBJ whole genome shotgun (WGS) entry which is preliminary data.</text>
</comment>
<reference evidence="3 4" key="1">
    <citation type="submission" date="2024-06" db="EMBL/GenBank/DDBJ databases">
        <title>Genomic Encyclopedia of Type Strains, Phase IV (KMG-IV): sequencing the most valuable type-strain genomes for metagenomic binning, comparative biology and taxonomic classification.</title>
        <authorList>
            <person name="Goeker M."/>
        </authorList>
    </citation>
    <scope>NUCLEOTIDE SEQUENCE [LARGE SCALE GENOMIC DNA]</scope>
    <source>
        <strain evidence="3 4">DSM 29388</strain>
    </source>
</reference>
<keyword evidence="1" id="KW-0456">Lyase</keyword>
<organism evidence="3 4">
    <name type="scientific">Moheibacter stercoris</name>
    <dbReference type="NCBI Taxonomy" id="1628251"/>
    <lineage>
        <taxon>Bacteria</taxon>
        <taxon>Pseudomonadati</taxon>
        <taxon>Bacteroidota</taxon>
        <taxon>Flavobacteriia</taxon>
        <taxon>Flavobacteriales</taxon>
        <taxon>Weeksellaceae</taxon>
        <taxon>Moheibacter</taxon>
    </lineage>
</organism>
<accession>A0ABV2LR55</accession>
<evidence type="ECO:0000259" key="2">
    <source>
        <dbReference type="Pfam" id="PF04909"/>
    </source>
</evidence>
<feature type="domain" description="Amidohydrolase-related" evidence="2">
    <location>
        <begin position="128"/>
        <end position="281"/>
    </location>
</feature>
<name>A0ABV2LR55_9FLAO</name>
<dbReference type="PANTHER" id="PTHR21240">
    <property type="entry name" value="2-AMINO-3-CARBOXYLMUCONATE-6-SEMIALDEHYDE DECARBOXYLASE"/>
    <property type="match status" value="1"/>
</dbReference>
<proteinExistence type="predicted"/>
<dbReference type="Pfam" id="PF04909">
    <property type="entry name" value="Amidohydro_2"/>
    <property type="match status" value="1"/>
</dbReference>